<keyword evidence="2" id="KW-1185">Reference proteome</keyword>
<organism evidence="1 2">
    <name type="scientific">Dermatophagoides farinae</name>
    <name type="common">American house dust mite</name>
    <dbReference type="NCBI Taxonomy" id="6954"/>
    <lineage>
        <taxon>Eukaryota</taxon>
        <taxon>Metazoa</taxon>
        <taxon>Ecdysozoa</taxon>
        <taxon>Arthropoda</taxon>
        <taxon>Chelicerata</taxon>
        <taxon>Arachnida</taxon>
        <taxon>Acari</taxon>
        <taxon>Acariformes</taxon>
        <taxon>Sarcoptiformes</taxon>
        <taxon>Astigmata</taxon>
        <taxon>Psoroptidia</taxon>
        <taxon>Analgoidea</taxon>
        <taxon>Pyroglyphidae</taxon>
        <taxon>Dermatophagoidinae</taxon>
        <taxon>Dermatophagoides</taxon>
    </lineage>
</organism>
<accession>A0A922L1A4</accession>
<evidence type="ECO:0000313" key="1">
    <source>
        <dbReference type="EMBL" id="KAH9493707.1"/>
    </source>
</evidence>
<reference evidence="1" key="1">
    <citation type="submission" date="2013-05" db="EMBL/GenBank/DDBJ databases">
        <authorList>
            <person name="Yim A.K.Y."/>
            <person name="Chan T.F."/>
            <person name="Ji K.M."/>
            <person name="Liu X.Y."/>
            <person name="Zhou J.W."/>
            <person name="Li R.Q."/>
            <person name="Yang K.Y."/>
            <person name="Li J."/>
            <person name="Li M."/>
            <person name="Law P.T.W."/>
            <person name="Wu Y.L."/>
            <person name="Cai Z.L."/>
            <person name="Qin H."/>
            <person name="Bao Y."/>
            <person name="Leung R.K.K."/>
            <person name="Ng P.K.S."/>
            <person name="Zou J."/>
            <person name="Zhong X.J."/>
            <person name="Ran P.X."/>
            <person name="Zhong N.S."/>
            <person name="Liu Z.G."/>
            <person name="Tsui S.K.W."/>
        </authorList>
    </citation>
    <scope>NUCLEOTIDE SEQUENCE</scope>
    <source>
        <strain evidence="1">Derf</strain>
        <tissue evidence="1">Whole organism</tissue>
    </source>
</reference>
<dbReference type="AlphaFoldDB" id="A0A922L1A4"/>
<reference evidence="1" key="2">
    <citation type="journal article" date="2022" name="Res Sq">
        <title>Comparative Genomics Reveals Insights into the Divergent Evolution of Astigmatic Mites and Household Pest Adaptations.</title>
        <authorList>
            <person name="Xiong Q."/>
            <person name="Wan A.T.-Y."/>
            <person name="Liu X.-Y."/>
            <person name="Fung C.S.-H."/>
            <person name="Xiao X."/>
            <person name="Malainual N."/>
            <person name="Hou J."/>
            <person name="Wang L."/>
            <person name="Wang M."/>
            <person name="Yang K."/>
            <person name="Cui Y."/>
            <person name="Leung E."/>
            <person name="Nong W."/>
            <person name="Shin S.-K."/>
            <person name="Au S."/>
            <person name="Jeong K.Y."/>
            <person name="Chew F.T."/>
            <person name="Hui J."/>
            <person name="Leung T.F."/>
            <person name="Tungtrongchitr A."/>
            <person name="Zhong N."/>
            <person name="Liu Z."/>
            <person name="Tsui S."/>
        </authorList>
    </citation>
    <scope>NUCLEOTIDE SEQUENCE</scope>
    <source>
        <strain evidence="1">Derf</strain>
        <tissue evidence="1">Whole organism</tissue>
    </source>
</reference>
<protein>
    <submittedName>
        <fullName evidence="1">Uncharacterized protein</fullName>
    </submittedName>
</protein>
<dbReference type="EMBL" id="ASGP02000008">
    <property type="protein sequence ID" value="KAH9493707.1"/>
    <property type="molecule type" value="Genomic_DNA"/>
</dbReference>
<dbReference type="Proteomes" id="UP000790347">
    <property type="component" value="Unassembled WGS sequence"/>
</dbReference>
<comment type="caution">
    <text evidence="1">The sequence shown here is derived from an EMBL/GenBank/DDBJ whole genome shotgun (WGS) entry which is preliminary data.</text>
</comment>
<name>A0A922L1A4_DERFA</name>
<sequence length="97" mass="10652">MDLQNVDKNVQDVIDNVLNAIVPGSTLPLICSGDNEPPCDRSVIIVICNDFLSSRIAIRTRNTNSFVATLLRPGILRTNSGIDIKTAGTRIVRFTKR</sequence>
<proteinExistence type="predicted"/>
<evidence type="ECO:0000313" key="2">
    <source>
        <dbReference type="Proteomes" id="UP000790347"/>
    </source>
</evidence>
<gene>
    <name evidence="1" type="ORF">DERF_014443</name>
</gene>